<dbReference type="InterPro" id="IPR046720">
    <property type="entry name" value="DUF6612"/>
</dbReference>
<organism evidence="3 4">
    <name type="scientific">Paenibacillus turicensis</name>
    <dbReference type="NCBI Taxonomy" id="160487"/>
    <lineage>
        <taxon>Bacteria</taxon>
        <taxon>Bacillati</taxon>
        <taxon>Bacillota</taxon>
        <taxon>Bacilli</taxon>
        <taxon>Bacillales</taxon>
        <taxon>Paenibacillaceae</taxon>
        <taxon>Paenibacillus</taxon>
    </lineage>
</organism>
<dbReference type="RefSeq" id="WP_210087336.1">
    <property type="nucleotide sequence ID" value="NZ_JAGGKG010000001.1"/>
</dbReference>
<proteinExistence type="predicted"/>
<feature type="chain" id="PRO_5046307175" evidence="2">
    <location>
        <begin position="22"/>
        <end position="294"/>
    </location>
</feature>
<evidence type="ECO:0000313" key="4">
    <source>
        <dbReference type="Proteomes" id="UP001519272"/>
    </source>
</evidence>
<dbReference type="Pfam" id="PF20316">
    <property type="entry name" value="DUF6612"/>
    <property type="match status" value="1"/>
</dbReference>
<reference evidence="3 4" key="1">
    <citation type="submission" date="2021-03" db="EMBL/GenBank/DDBJ databases">
        <title>Genomic Encyclopedia of Type Strains, Phase IV (KMG-IV): sequencing the most valuable type-strain genomes for metagenomic binning, comparative biology and taxonomic classification.</title>
        <authorList>
            <person name="Goeker M."/>
        </authorList>
    </citation>
    <scope>NUCLEOTIDE SEQUENCE [LARGE SCALE GENOMIC DNA]</scope>
    <source>
        <strain evidence="3 4">DSM 14349</strain>
    </source>
</reference>
<evidence type="ECO:0000256" key="2">
    <source>
        <dbReference type="SAM" id="SignalP"/>
    </source>
</evidence>
<feature type="compositionally biased region" description="Polar residues" evidence="1">
    <location>
        <begin position="28"/>
        <end position="41"/>
    </location>
</feature>
<keyword evidence="2" id="KW-0732">Signal</keyword>
<sequence length="294" mass="33093">MRKWLGMLILVMLLISITACGTKEKTAQEGSSTNKSGTDVTGDTKNEQDSPTMNFSDLIEQVKSSSYTLNSYTAVRSYEQNFVMEQGTDRQEDYMKMKSTGDYIVKPEQSHIVTELEVSGEKTTTEDYYKSGIGSYTLFEGKWSFHPPDKNYEMFSDENAKVLLMLEQLASSVGDEVKILANADQYVLTADLKGEKVLGLARYLMMMDATGTPSEEDEAQLEGMFNLVNDIELKLEMIMDKQDLYLISSTSNLILHMAAGEEKMVSRFDTYLTLSKHNEIKEILVPEEAVKSVN</sequence>
<accession>A0ABS4FM64</accession>
<feature type="region of interest" description="Disordered" evidence="1">
    <location>
        <begin position="24"/>
        <end position="53"/>
    </location>
</feature>
<feature type="signal peptide" evidence="2">
    <location>
        <begin position="1"/>
        <end position="21"/>
    </location>
</feature>
<dbReference type="EMBL" id="JAGGKG010000001">
    <property type="protein sequence ID" value="MBP1903666.1"/>
    <property type="molecule type" value="Genomic_DNA"/>
</dbReference>
<dbReference type="PROSITE" id="PS51257">
    <property type="entry name" value="PROKAR_LIPOPROTEIN"/>
    <property type="match status" value="1"/>
</dbReference>
<dbReference type="Proteomes" id="UP001519272">
    <property type="component" value="Unassembled WGS sequence"/>
</dbReference>
<protein>
    <submittedName>
        <fullName evidence="3">Small lipoprotein YifL</fullName>
    </submittedName>
</protein>
<evidence type="ECO:0000256" key="1">
    <source>
        <dbReference type="SAM" id="MobiDB-lite"/>
    </source>
</evidence>
<comment type="caution">
    <text evidence="3">The sequence shown here is derived from an EMBL/GenBank/DDBJ whole genome shotgun (WGS) entry which is preliminary data.</text>
</comment>
<keyword evidence="3" id="KW-0449">Lipoprotein</keyword>
<name>A0ABS4FM64_9BACL</name>
<evidence type="ECO:0000313" key="3">
    <source>
        <dbReference type="EMBL" id="MBP1903666.1"/>
    </source>
</evidence>
<gene>
    <name evidence="3" type="ORF">J2Z32_000278</name>
</gene>
<keyword evidence="4" id="KW-1185">Reference proteome</keyword>